<dbReference type="EMBL" id="AAXW01000002">
    <property type="protein sequence ID" value="EAZ93416.1"/>
    <property type="molecule type" value="Genomic_DNA"/>
</dbReference>
<reference evidence="2 3" key="1">
    <citation type="submission" date="2007-03" db="EMBL/GenBank/DDBJ databases">
        <authorList>
            <person name="Stal L."/>
            <person name="Ferriera S."/>
            <person name="Johnson J."/>
            <person name="Kravitz S."/>
            <person name="Beeson K."/>
            <person name="Sutton G."/>
            <person name="Rogers Y.-H."/>
            <person name="Friedman R."/>
            <person name="Frazier M."/>
            <person name="Venter J.C."/>
        </authorList>
    </citation>
    <scope>NUCLEOTIDE SEQUENCE [LARGE SCALE GENOMIC DNA]</scope>
    <source>
        <strain evidence="2 3">CCY0110</strain>
    </source>
</reference>
<proteinExistence type="predicted"/>
<evidence type="ECO:0000313" key="2">
    <source>
        <dbReference type="EMBL" id="EAZ93416.1"/>
    </source>
</evidence>
<evidence type="ECO:0000313" key="3">
    <source>
        <dbReference type="Proteomes" id="UP000003781"/>
    </source>
</evidence>
<gene>
    <name evidence="2" type="ORF">CY0110_16512</name>
</gene>
<feature type="region of interest" description="Disordered" evidence="1">
    <location>
        <begin position="1"/>
        <end position="31"/>
    </location>
</feature>
<dbReference type="Proteomes" id="UP000003781">
    <property type="component" value="Unassembled WGS sequence"/>
</dbReference>
<accession>A3IHY4</accession>
<feature type="compositionally biased region" description="Polar residues" evidence="1">
    <location>
        <begin position="12"/>
        <end position="27"/>
    </location>
</feature>
<name>A3IHY4_9CHRO</name>
<protein>
    <submittedName>
        <fullName evidence="2">Uncharacterized protein</fullName>
    </submittedName>
</protein>
<keyword evidence="3" id="KW-1185">Reference proteome</keyword>
<organism evidence="2 3">
    <name type="scientific">Crocosphaera chwakensis CCY0110</name>
    <dbReference type="NCBI Taxonomy" id="391612"/>
    <lineage>
        <taxon>Bacteria</taxon>
        <taxon>Bacillati</taxon>
        <taxon>Cyanobacteriota</taxon>
        <taxon>Cyanophyceae</taxon>
        <taxon>Oscillatoriophycideae</taxon>
        <taxon>Chroococcales</taxon>
        <taxon>Aphanothecaceae</taxon>
        <taxon>Crocosphaera</taxon>
        <taxon>Crocosphaera chwakensis</taxon>
    </lineage>
</organism>
<sequence>MRHNVIGDATRFNMSRPTNHKGNTESPFPTGVFFSSKRSHSSIRPAIHVRPVIGAIDNDGIICESCFV</sequence>
<comment type="caution">
    <text evidence="2">The sequence shown here is derived from an EMBL/GenBank/DDBJ whole genome shotgun (WGS) entry which is preliminary data.</text>
</comment>
<dbReference type="AlphaFoldDB" id="A3IHY4"/>
<evidence type="ECO:0000256" key="1">
    <source>
        <dbReference type="SAM" id="MobiDB-lite"/>
    </source>
</evidence>